<keyword evidence="6" id="KW-1133">Transmembrane helix</keyword>
<keyword evidence="3 9" id="KW-0813">Transport</keyword>
<evidence type="ECO:0000256" key="6">
    <source>
        <dbReference type="ARBA" id="ARBA00022989"/>
    </source>
</evidence>
<dbReference type="Proteomes" id="UP000033140">
    <property type="component" value="Unassembled WGS sequence"/>
</dbReference>
<dbReference type="Pfam" id="PF00153">
    <property type="entry name" value="Mito_carr"/>
    <property type="match status" value="4"/>
</dbReference>
<dbReference type="InterPro" id="IPR018108">
    <property type="entry name" value="MCP_transmembrane"/>
</dbReference>
<evidence type="ECO:0000313" key="12">
    <source>
        <dbReference type="Proteomes" id="UP000033140"/>
    </source>
</evidence>
<feature type="repeat" description="Solcar" evidence="8">
    <location>
        <begin position="177"/>
        <end position="261"/>
    </location>
</feature>
<dbReference type="STRING" id="698492.A0A0E9NSC3"/>
<name>A0A0E9NSC3_SAICN</name>
<protein>
    <recommendedName>
        <fullName evidence="13">Mitochondrial carrier</fullName>
    </recommendedName>
</protein>
<evidence type="ECO:0000256" key="7">
    <source>
        <dbReference type="ARBA" id="ARBA00023136"/>
    </source>
</evidence>
<evidence type="ECO:0000256" key="8">
    <source>
        <dbReference type="PROSITE-ProRule" id="PRU00282"/>
    </source>
</evidence>
<comment type="similarity">
    <text evidence="2 9">Belongs to the mitochondrial carrier (TC 2.A.29) family.</text>
</comment>
<keyword evidence="7 8" id="KW-0472">Membrane</keyword>
<evidence type="ECO:0000256" key="4">
    <source>
        <dbReference type="ARBA" id="ARBA00022692"/>
    </source>
</evidence>
<feature type="repeat" description="Solcar" evidence="8">
    <location>
        <begin position="80"/>
        <end position="165"/>
    </location>
</feature>
<gene>
    <name evidence="11" type="ORF">G7K_6823-t1</name>
</gene>
<organism evidence="11 12">
    <name type="scientific">Saitoella complicata (strain BCRC 22490 / CBS 7301 / JCM 7358 / NBRC 10748 / NRRL Y-17804)</name>
    <dbReference type="NCBI Taxonomy" id="698492"/>
    <lineage>
        <taxon>Eukaryota</taxon>
        <taxon>Fungi</taxon>
        <taxon>Dikarya</taxon>
        <taxon>Ascomycota</taxon>
        <taxon>Taphrinomycotina</taxon>
        <taxon>Taphrinomycotina incertae sedis</taxon>
        <taxon>Saitoella</taxon>
    </lineage>
</organism>
<dbReference type="InterPro" id="IPR050391">
    <property type="entry name" value="Mito_Metabolite_Transporter"/>
</dbReference>
<evidence type="ECO:0000256" key="10">
    <source>
        <dbReference type="SAM" id="MobiDB-lite"/>
    </source>
</evidence>
<keyword evidence="12" id="KW-1185">Reference proteome</keyword>
<dbReference type="Gene3D" id="1.50.40.10">
    <property type="entry name" value="Mitochondrial carrier domain"/>
    <property type="match status" value="1"/>
</dbReference>
<sequence>MSAVRPPIPPAARIPSGMNHQDAGAHDSRYAVLPMDDRDVEMSEMILHSHGGSSPPITTTSSTPPSSSHKLVSEQNRSTREVLLNFTFAGLSCMTGALFTNPFDIVKVRQQLSPTLRSPPFYALIKSMLRTEGMSGFMKGVSASLSREATYSTIRFGAYDFFKGFLHKVSGGRLDERGFGNKVMSGLASGCIGASLANPTDLLKIRLQAPSTPHTHLLPTLSFLLRERGFLGLYRACLPTTIRAALLTSSQLASYDHTKHFLMEWGGMREGFGLHFASSAVAGGVCSFVSAPVDVIKVRIMNAPTTAPTAVSVPVSVSPSPSPSPLGALATNIQTPGNILKQAYATGAPPGVIGTTMKIYHEEGLRAFFRGGFMCWMRLWPHTVISLMVFEQLRRWAGIEPI</sequence>
<dbReference type="AlphaFoldDB" id="A0A0E9NSC3"/>
<feature type="compositionally biased region" description="Low complexity" evidence="10">
    <location>
        <begin position="53"/>
        <end position="68"/>
    </location>
</feature>
<evidence type="ECO:0000256" key="3">
    <source>
        <dbReference type="ARBA" id="ARBA00022448"/>
    </source>
</evidence>
<evidence type="ECO:0008006" key="13">
    <source>
        <dbReference type="Google" id="ProtNLM"/>
    </source>
</evidence>
<evidence type="ECO:0000256" key="1">
    <source>
        <dbReference type="ARBA" id="ARBA00004141"/>
    </source>
</evidence>
<evidence type="ECO:0000256" key="5">
    <source>
        <dbReference type="ARBA" id="ARBA00022737"/>
    </source>
</evidence>
<keyword evidence="5" id="KW-0677">Repeat</keyword>
<evidence type="ECO:0000313" key="11">
    <source>
        <dbReference type="EMBL" id="GAO52754.1"/>
    </source>
</evidence>
<evidence type="ECO:0000256" key="2">
    <source>
        <dbReference type="ARBA" id="ARBA00006375"/>
    </source>
</evidence>
<dbReference type="OMA" id="HARRYCS"/>
<keyword evidence="4 8" id="KW-0812">Transmembrane</keyword>
<dbReference type="PROSITE" id="PS50920">
    <property type="entry name" value="SOLCAR"/>
    <property type="match status" value="3"/>
</dbReference>
<reference evidence="11 12" key="1">
    <citation type="journal article" date="2011" name="J. Gen. Appl. Microbiol.">
        <title>Draft genome sequencing of the enigmatic yeast Saitoella complicata.</title>
        <authorList>
            <person name="Nishida H."/>
            <person name="Hamamoto M."/>
            <person name="Sugiyama J."/>
        </authorList>
    </citation>
    <scope>NUCLEOTIDE SEQUENCE [LARGE SCALE GENOMIC DNA]</scope>
    <source>
        <strain evidence="11 12">NRRL Y-17804</strain>
    </source>
</reference>
<comment type="caution">
    <text evidence="11">The sequence shown here is derived from an EMBL/GenBank/DDBJ whole genome shotgun (WGS) entry which is preliminary data.</text>
</comment>
<accession>A0A0E9NSC3</accession>
<dbReference type="PANTHER" id="PTHR45618">
    <property type="entry name" value="MITOCHONDRIAL DICARBOXYLATE CARRIER-RELATED"/>
    <property type="match status" value="1"/>
</dbReference>
<feature type="repeat" description="Solcar" evidence="8">
    <location>
        <begin position="270"/>
        <end position="396"/>
    </location>
</feature>
<dbReference type="GO" id="GO:0016020">
    <property type="term" value="C:membrane"/>
    <property type="evidence" value="ECO:0007669"/>
    <property type="project" value="UniProtKB-SubCell"/>
</dbReference>
<feature type="compositionally biased region" description="Pro residues" evidence="10">
    <location>
        <begin position="1"/>
        <end position="12"/>
    </location>
</feature>
<dbReference type="EMBL" id="BACD03000084">
    <property type="protein sequence ID" value="GAO52754.1"/>
    <property type="molecule type" value="Genomic_DNA"/>
</dbReference>
<evidence type="ECO:0000256" key="9">
    <source>
        <dbReference type="RuleBase" id="RU000488"/>
    </source>
</evidence>
<feature type="region of interest" description="Disordered" evidence="10">
    <location>
        <begin position="1"/>
        <end position="25"/>
    </location>
</feature>
<feature type="region of interest" description="Disordered" evidence="10">
    <location>
        <begin position="48"/>
        <end position="74"/>
    </location>
</feature>
<dbReference type="InterPro" id="IPR023395">
    <property type="entry name" value="MCP_dom_sf"/>
</dbReference>
<comment type="subcellular location">
    <subcellularLocation>
        <location evidence="1">Membrane</location>
        <topology evidence="1">Multi-pass membrane protein</topology>
    </subcellularLocation>
</comment>
<reference evidence="11 12" key="3">
    <citation type="journal article" date="2015" name="Genome Announc.">
        <title>Draft Genome Sequence of the Archiascomycetous Yeast Saitoella complicata.</title>
        <authorList>
            <person name="Yamauchi K."/>
            <person name="Kondo S."/>
            <person name="Hamamoto M."/>
            <person name="Takahashi Y."/>
            <person name="Ogura Y."/>
            <person name="Hayashi T."/>
            <person name="Nishida H."/>
        </authorList>
    </citation>
    <scope>NUCLEOTIDE SEQUENCE [LARGE SCALE GENOMIC DNA]</scope>
    <source>
        <strain evidence="11 12">NRRL Y-17804</strain>
    </source>
</reference>
<proteinExistence type="inferred from homology"/>
<dbReference type="SUPFAM" id="SSF103506">
    <property type="entry name" value="Mitochondrial carrier"/>
    <property type="match status" value="1"/>
</dbReference>
<reference evidence="11 12" key="2">
    <citation type="journal article" date="2014" name="J. Gen. Appl. Microbiol.">
        <title>The early diverging ascomycetous budding yeast Saitoella complicata has three histone deacetylases belonging to the Clr6, Hos2, and Rpd3 lineages.</title>
        <authorList>
            <person name="Nishida H."/>
            <person name="Matsumoto T."/>
            <person name="Kondo S."/>
            <person name="Hamamoto M."/>
            <person name="Yoshikawa H."/>
        </authorList>
    </citation>
    <scope>NUCLEOTIDE SEQUENCE [LARGE SCALE GENOMIC DNA]</scope>
    <source>
        <strain evidence="11 12">NRRL Y-17804</strain>
    </source>
</reference>